<protein>
    <recommendedName>
        <fullName evidence="6">acetolactate synthase</fullName>
        <ecNumber evidence="6">2.2.1.6</ecNumber>
    </recommendedName>
</protein>
<gene>
    <name evidence="18" type="ORF">AB8998_14405</name>
</gene>
<keyword evidence="7" id="KW-0028">Amino-acid biosynthesis</keyword>
<evidence type="ECO:0000256" key="8">
    <source>
        <dbReference type="ARBA" id="ARBA00022630"/>
    </source>
</evidence>
<keyword evidence="9" id="KW-0479">Metal-binding</keyword>
<evidence type="ECO:0000256" key="12">
    <source>
        <dbReference type="ARBA" id="ARBA00023304"/>
    </source>
</evidence>
<keyword evidence="19" id="KW-1185">Reference proteome</keyword>
<proteinExistence type="inferred from homology"/>
<keyword evidence="11 14" id="KW-0786">Thiamine pyrophosphate</keyword>
<dbReference type="NCBIfam" id="NF004516">
    <property type="entry name" value="PRK05858.1"/>
    <property type="match status" value="1"/>
</dbReference>
<evidence type="ECO:0000256" key="6">
    <source>
        <dbReference type="ARBA" id="ARBA00013145"/>
    </source>
</evidence>
<dbReference type="CDD" id="cd07035">
    <property type="entry name" value="TPP_PYR_POX_like"/>
    <property type="match status" value="1"/>
</dbReference>
<keyword evidence="12" id="KW-0100">Branched-chain amino acid biosynthesis</keyword>
<comment type="similarity">
    <text evidence="5 14">Belongs to the TPP enzyme family.</text>
</comment>
<dbReference type="SUPFAM" id="SSF52518">
    <property type="entry name" value="Thiamin diphosphate-binding fold (THDP-binding)"/>
    <property type="match status" value="2"/>
</dbReference>
<comment type="catalytic activity">
    <reaction evidence="13">
        <text>2 pyruvate + H(+) = (2S)-2-acetolactate + CO2</text>
        <dbReference type="Rhea" id="RHEA:25249"/>
        <dbReference type="ChEBI" id="CHEBI:15361"/>
        <dbReference type="ChEBI" id="CHEBI:15378"/>
        <dbReference type="ChEBI" id="CHEBI:16526"/>
        <dbReference type="ChEBI" id="CHEBI:58476"/>
        <dbReference type="EC" id="2.2.1.6"/>
    </reaction>
</comment>
<keyword evidence="18" id="KW-0808">Transferase</keyword>
<evidence type="ECO:0000256" key="4">
    <source>
        <dbReference type="ARBA" id="ARBA00005025"/>
    </source>
</evidence>
<evidence type="ECO:0000256" key="14">
    <source>
        <dbReference type="RuleBase" id="RU362132"/>
    </source>
</evidence>
<organism evidence="18 19">
    <name type="scientific">Mycobacterium servetii</name>
    <dbReference type="NCBI Taxonomy" id="3237418"/>
    <lineage>
        <taxon>Bacteria</taxon>
        <taxon>Bacillati</taxon>
        <taxon>Actinomycetota</taxon>
        <taxon>Actinomycetes</taxon>
        <taxon>Mycobacteriales</taxon>
        <taxon>Mycobacteriaceae</taxon>
        <taxon>Mycobacterium</taxon>
    </lineage>
</organism>
<evidence type="ECO:0000256" key="13">
    <source>
        <dbReference type="ARBA" id="ARBA00048670"/>
    </source>
</evidence>
<feature type="domain" description="Thiamine pyrophosphate enzyme N-terminal TPP-binding" evidence="17">
    <location>
        <begin position="11"/>
        <end position="125"/>
    </location>
</feature>
<reference evidence="18 19" key="1">
    <citation type="submission" date="2024-08" db="EMBL/GenBank/DDBJ databases">
        <title>Mycobacterium servetensis sp. nov., a novel rapid-growing mycobacterial species recovered from a human patient in Zaragoza, Spain.</title>
        <authorList>
            <person name="Tristancho-Baro A.I."/>
            <person name="Buenestado-Serrano S."/>
            <person name="Garcia De Viedma D."/>
            <person name="Milagro-Beamonte A."/>
            <person name="Burillo N."/>
            <person name="Sanz S."/>
            <person name="Lopez-Calleja A.I."/>
            <person name="Penas-Utrilla D."/>
            <person name="Guardingo M."/>
            <person name="Garcia M.J."/>
            <person name="Vinuelas-Bayon J."/>
        </authorList>
    </citation>
    <scope>NUCLEOTIDE SEQUENCE [LARGE SCALE GENOMIC DNA]</scope>
    <source>
        <strain evidence="19">HUMS_12744610</strain>
    </source>
</reference>
<comment type="cofactor">
    <cofactor evidence="2">
        <name>thiamine diphosphate</name>
        <dbReference type="ChEBI" id="CHEBI:58937"/>
    </cofactor>
</comment>
<dbReference type="InterPro" id="IPR011766">
    <property type="entry name" value="TPP_enzyme_TPP-bd"/>
</dbReference>
<name>A0ABV4C0N5_9MYCO</name>
<evidence type="ECO:0000256" key="11">
    <source>
        <dbReference type="ARBA" id="ARBA00023052"/>
    </source>
</evidence>
<dbReference type="InterPro" id="IPR045229">
    <property type="entry name" value="TPP_enz"/>
</dbReference>
<feature type="domain" description="Thiamine pyrophosphate enzyme central" evidence="15">
    <location>
        <begin position="199"/>
        <end position="326"/>
    </location>
</feature>
<dbReference type="Gene3D" id="3.40.50.1220">
    <property type="entry name" value="TPP-binding domain"/>
    <property type="match status" value="1"/>
</dbReference>
<dbReference type="GO" id="GO:0003984">
    <property type="term" value="F:acetolactate synthase activity"/>
    <property type="evidence" value="ECO:0007669"/>
    <property type="project" value="UniProtKB-EC"/>
</dbReference>
<evidence type="ECO:0000259" key="16">
    <source>
        <dbReference type="Pfam" id="PF02775"/>
    </source>
</evidence>
<sequence>MSTDAVSTQPMHAGRLVARRLKASGVDTIFTLSGGHLFSIYDGCHDEGIRLIDTRHEQTATFAAEGWSKVTRVPGVAALTAGPGVTNGMSAMAAAQQNQSPLVVLGGRAPAGRWGMGSLQEIDHVPFVAPLARFAATAQSADAAGRLVDEALRAAVAPPSGVAFVDFPMDHVFSMSDDDDRPGVLAEPAPGAQPDSQALEHAVGLLSAAQRPVIMAGTNVWWGHAEAALLRLAEERQIPVLMNGMARGVVPADHPMAFSRARGKALSEADVALVVGVPMDFRLGFGGVFGPQTQLVVADRAEPGRDHPRPVAAALYGDLTSILSALTEGTVADGTGRRDWTAELRATETAARAGERADLGEDRIPLHPMRVYAELAPMLDRDAIVIIDAGDFGSYAGRVIDSYLPGCWLDSGPFGCLGSGPGYALAAKLAHPDRQVVLLQGDGAFGFSGMEWDTLVRHNVPVVSVIGNNGIWALEKHPMEALYGYSVVAELRPGTRYDEVVRALGGHGELVSAPAELRPALERAFTCGMPAVVNVLTDPAVAYPRRSNLA</sequence>
<dbReference type="SUPFAM" id="SSF52467">
    <property type="entry name" value="DHS-like NAD/FAD-binding domain"/>
    <property type="match status" value="1"/>
</dbReference>
<comment type="caution">
    <text evidence="18">The sequence shown here is derived from an EMBL/GenBank/DDBJ whole genome shotgun (WGS) entry which is preliminary data.</text>
</comment>
<dbReference type="Pfam" id="PF02775">
    <property type="entry name" value="TPP_enzyme_C"/>
    <property type="match status" value="1"/>
</dbReference>
<dbReference type="Proteomes" id="UP001564760">
    <property type="component" value="Unassembled WGS sequence"/>
</dbReference>
<comment type="cofactor">
    <cofactor evidence="1">
        <name>Mg(2+)</name>
        <dbReference type="ChEBI" id="CHEBI:18420"/>
    </cofactor>
</comment>
<dbReference type="PANTHER" id="PTHR18968">
    <property type="entry name" value="THIAMINE PYROPHOSPHATE ENZYMES"/>
    <property type="match status" value="1"/>
</dbReference>
<dbReference type="InterPro" id="IPR029035">
    <property type="entry name" value="DHS-like_NAD/FAD-binding_dom"/>
</dbReference>
<keyword evidence="10" id="KW-0274">FAD</keyword>
<dbReference type="PROSITE" id="PS00187">
    <property type="entry name" value="TPP_ENZYMES"/>
    <property type="match status" value="1"/>
</dbReference>
<dbReference type="RefSeq" id="WP_369738517.1">
    <property type="nucleotide sequence ID" value="NZ_JBGEDP010000001.1"/>
</dbReference>
<dbReference type="InterPro" id="IPR000399">
    <property type="entry name" value="TPP-bd_CS"/>
</dbReference>
<evidence type="ECO:0000256" key="7">
    <source>
        <dbReference type="ARBA" id="ARBA00022605"/>
    </source>
</evidence>
<evidence type="ECO:0000256" key="5">
    <source>
        <dbReference type="ARBA" id="ARBA00007812"/>
    </source>
</evidence>
<evidence type="ECO:0000256" key="10">
    <source>
        <dbReference type="ARBA" id="ARBA00022827"/>
    </source>
</evidence>
<evidence type="ECO:0000313" key="18">
    <source>
        <dbReference type="EMBL" id="MEY8016109.1"/>
    </source>
</evidence>
<feature type="domain" description="Thiamine pyrophosphate enzyme TPP-binding" evidence="16">
    <location>
        <begin position="388"/>
        <end position="535"/>
    </location>
</feature>
<dbReference type="Gene3D" id="3.40.50.970">
    <property type="match status" value="2"/>
</dbReference>
<evidence type="ECO:0000259" key="17">
    <source>
        <dbReference type="Pfam" id="PF02776"/>
    </source>
</evidence>
<dbReference type="InterPro" id="IPR012001">
    <property type="entry name" value="Thiamin_PyroP_enz_TPP-bd_dom"/>
</dbReference>
<evidence type="ECO:0000313" key="19">
    <source>
        <dbReference type="Proteomes" id="UP001564760"/>
    </source>
</evidence>
<dbReference type="InterPro" id="IPR012000">
    <property type="entry name" value="Thiamin_PyroP_enz_cen_dom"/>
</dbReference>
<comment type="pathway">
    <text evidence="4">Amino-acid biosynthesis; L-valine biosynthesis; L-valine from pyruvate: step 1/4.</text>
</comment>
<evidence type="ECO:0000259" key="15">
    <source>
        <dbReference type="Pfam" id="PF00205"/>
    </source>
</evidence>
<dbReference type="InterPro" id="IPR029061">
    <property type="entry name" value="THDP-binding"/>
</dbReference>
<evidence type="ECO:0000256" key="2">
    <source>
        <dbReference type="ARBA" id="ARBA00001964"/>
    </source>
</evidence>
<accession>A0ABV4C0N5</accession>
<evidence type="ECO:0000256" key="9">
    <source>
        <dbReference type="ARBA" id="ARBA00022723"/>
    </source>
</evidence>
<dbReference type="Pfam" id="PF02776">
    <property type="entry name" value="TPP_enzyme_N"/>
    <property type="match status" value="1"/>
</dbReference>
<dbReference type="Pfam" id="PF00205">
    <property type="entry name" value="TPP_enzyme_M"/>
    <property type="match status" value="1"/>
</dbReference>
<comment type="pathway">
    <text evidence="3">Amino-acid biosynthesis; L-isoleucine biosynthesis; L-isoleucine from 2-oxobutanoate: step 1/4.</text>
</comment>
<evidence type="ECO:0000256" key="1">
    <source>
        <dbReference type="ARBA" id="ARBA00001946"/>
    </source>
</evidence>
<dbReference type="CDD" id="cd02004">
    <property type="entry name" value="TPP_BZL_OCoD_HPCL"/>
    <property type="match status" value="1"/>
</dbReference>
<evidence type="ECO:0000256" key="3">
    <source>
        <dbReference type="ARBA" id="ARBA00004974"/>
    </source>
</evidence>
<dbReference type="PANTHER" id="PTHR18968:SF166">
    <property type="entry name" value="2-HYDROXYACYL-COA LYASE 2"/>
    <property type="match status" value="1"/>
</dbReference>
<dbReference type="EMBL" id="JBGEDP010000001">
    <property type="protein sequence ID" value="MEY8016109.1"/>
    <property type="molecule type" value="Genomic_DNA"/>
</dbReference>
<keyword evidence="8" id="KW-0285">Flavoprotein</keyword>
<dbReference type="EC" id="2.2.1.6" evidence="6"/>